<dbReference type="EMBL" id="CM044707">
    <property type="protein sequence ID" value="KAI5653501.1"/>
    <property type="molecule type" value="Genomic_DNA"/>
</dbReference>
<evidence type="ECO:0000313" key="1">
    <source>
        <dbReference type="EMBL" id="KAI5653501.1"/>
    </source>
</evidence>
<evidence type="ECO:0000313" key="2">
    <source>
        <dbReference type="Proteomes" id="UP001060085"/>
    </source>
</evidence>
<name>A0ACB9ZYC5_CATRO</name>
<dbReference type="Proteomes" id="UP001060085">
    <property type="component" value="Linkage Group LG07"/>
</dbReference>
<gene>
    <name evidence="1" type="ORF">M9H77_30688</name>
</gene>
<accession>A0ACB9ZYC5</accession>
<protein>
    <submittedName>
        <fullName evidence="1">Uncharacterized protein</fullName>
    </submittedName>
</protein>
<reference evidence="2" key="1">
    <citation type="journal article" date="2023" name="Nat. Plants">
        <title>Single-cell RNA sequencing provides a high-resolution roadmap for understanding the multicellular compartmentation of specialized metabolism.</title>
        <authorList>
            <person name="Sun S."/>
            <person name="Shen X."/>
            <person name="Li Y."/>
            <person name="Li Y."/>
            <person name="Wang S."/>
            <person name="Li R."/>
            <person name="Zhang H."/>
            <person name="Shen G."/>
            <person name="Guo B."/>
            <person name="Wei J."/>
            <person name="Xu J."/>
            <person name="St-Pierre B."/>
            <person name="Chen S."/>
            <person name="Sun C."/>
        </authorList>
    </citation>
    <scope>NUCLEOTIDE SEQUENCE [LARGE SCALE GENOMIC DNA]</scope>
</reference>
<keyword evidence="2" id="KW-1185">Reference proteome</keyword>
<comment type="caution">
    <text evidence="1">The sequence shown here is derived from an EMBL/GenBank/DDBJ whole genome shotgun (WGS) entry which is preliminary data.</text>
</comment>
<sequence>MYGWLLDLIRLSSSYVVILVETCKHNNRCCRIIQSSNMDSTMASEVCGFAGDIWVFRDSKSIDFDLVASFDQIMVLSAMKEGKRNQIRKGSPNELEKVSRPLGSFADWGPHGYGFTGSVYTWSNCKSGTKVQERIGRAWCESGWQLLMSGASFSRFLEKSGKFTKMILKAPSQPSWAKDGCGERFRPVPLDERDA</sequence>
<proteinExistence type="predicted"/>
<organism evidence="1 2">
    <name type="scientific">Catharanthus roseus</name>
    <name type="common">Madagascar periwinkle</name>
    <name type="synonym">Vinca rosea</name>
    <dbReference type="NCBI Taxonomy" id="4058"/>
    <lineage>
        <taxon>Eukaryota</taxon>
        <taxon>Viridiplantae</taxon>
        <taxon>Streptophyta</taxon>
        <taxon>Embryophyta</taxon>
        <taxon>Tracheophyta</taxon>
        <taxon>Spermatophyta</taxon>
        <taxon>Magnoliopsida</taxon>
        <taxon>eudicotyledons</taxon>
        <taxon>Gunneridae</taxon>
        <taxon>Pentapetalae</taxon>
        <taxon>asterids</taxon>
        <taxon>lamiids</taxon>
        <taxon>Gentianales</taxon>
        <taxon>Apocynaceae</taxon>
        <taxon>Rauvolfioideae</taxon>
        <taxon>Vinceae</taxon>
        <taxon>Catharanthinae</taxon>
        <taxon>Catharanthus</taxon>
    </lineage>
</organism>